<evidence type="ECO:0000256" key="3">
    <source>
        <dbReference type="ARBA" id="ARBA00022771"/>
    </source>
</evidence>
<evidence type="ECO:0000256" key="1">
    <source>
        <dbReference type="ARBA" id="ARBA00004123"/>
    </source>
</evidence>
<dbReference type="GO" id="GO:0005634">
    <property type="term" value="C:nucleus"/>
    <property type="evidence" value="ECO:0007669"/>
    <property type="project" value="UniProtKB-SubCell"/>
</dbReference>
<feature type="non-terminal residue" evidence="6">
    <location>
        <position position="373"/>
    </location>
</feature>
<evidence type="ECO:0000313" key="7">
    <source>
        <dbReference type="Proteomes" id="UP000030151"/>
    </source>
</evidence>
<dbReference type="Proteomes" id="UP000030151">
    <property type="component" value="Unassembled WGS sequence"/>
</dbReference>
<comment type="caution">
    <text evidence="6">The sequence shown here is derived from an EMBL/GenBank/DDBJ whole genome shotgun (WGS) entry which is preliminary data.</text>
</comment>
<dbReference type="InterPro" id="IPR012337">
    <property type="entry name" value="RNaseH-like_sf"/>
</dbReference>
<reference evidence="6 7" key="1">
    <citation type="submission" date="2014-02" db="EMBL/GenBank/DDBJ databases">
        <title>The genome sequence of the entomopathogenic fungus Metarhizium robertsii ARSEF 2575.</title>
        <authorList>
            <person name="Giuliano Garisto Donzelli B."/>
            <person name="Roe B.A."/>
            <person name="Macmil S.L."/>
            <person name="Krasnoff S.B."/>
            <person name="Gibson D.M."/>
        </authorList>
    </citation>
    <scope>NUCLEOTIDE SEQUENCE [LARGE SCALE GENOMIC DNA]</scope>
    <source>
        <strain evidence="6 7">ARSEF 2575</strain>
    </source>
</reference>
<dbReference type="PANTHER" id="PTHR46481">
    <property type="entry name" value="ZINC FINGER BED DOMAIN-CONTAINING PROTEIN 4"/>
    <property type="match status" value="1"/>
</dbReference>
<dbReference type="PANTHER" id="PTHR46481:SF10">
    <property type="entry name" value="ZINC FINGER BED DOMAIN-CONTAINING PROTEIN 39"/>
    <property type="match status" value="1"/>
</dbReference>
<proteinExistence type="predicted"/>
<sequence>MTSPESCIEVSDSGFGSAPELTPCLTPCPTRSLTPVSRRTTPAPGDEHYERTLWRHFPGWAFSERARETRCWAWQFGYDIQKGDERRWICRACIRKNAPNPRHFEADGIHNAYNHLFNDHGVPAPPGLTKGSAEKKFRHVKLKANITHTTVREKIVAAFEQHKQTAIDVLRKAPGLIHMSFDGWRSGNRHALYGICCFYRDENNKPCKLTLGLPEISAKHTGPNIAAEILDVIESYQIQHKIGYFTLDNVKNNDTAMEIIGAELGFVGSRRRGRCFGHTLNLSAKAILFGHDADAFERRISGAEPLTEAEHLIWRKKGPVGKLHNLVVAIHRSDLLTGMLRSIQQEAFAKSSDPKLNAGKPLDVILDNDTGWL</sequence>
<comment type="subcellular location">
    <subcellularLocation>
        <location evidence="1">Nucleus</location>
    </subcellularLocation>
</comment>
<dbReference type="HOGENOM" id="CLU_009123_18_2_1"/>
<name>A0A014PHE6_9HYPO</name>
<gene>
    <name evidence="6" type="ORF">X797_011930</name>
</gene>
<protein>
    <recommendedName>
        <fullName evidence="8">Restless-like transposase</fullName>
    </recommendedName>
</protein>
<organism evidence="6 7">
    <name type="scientific">Metarhizium robertsii</name>
    <dbReference type="NCBI Taxonomy" id="568076"/>
    <lineage>
        <taxon>Eukaryota</taxon>
        <taxon>Fungi</taxon>
        <taxon>Dikarya</taxon>
        <taxon>Ascomycota</taxon>
        <taxon>Pezizomycotina</taxon>
        <taxon>Sordariomycetes</taxon>
        <taxon>Hypocreomycetidae</taxon>
        <taxon>Hypocreales</taxon>
        <taxon>Clavicipitaceae</taxon>
        <taxon>Metarhizium</taxon>
    </lineage>
</organism>
<dbReference type="SUPFAM" id="SSF53098">
    <property type="entry name" value="Ribonuclease H-like"/>
    <property type="match status" value="1"/>
</dbReference>
<keyword evidence="4" id="KW-0862">Zinc</keyword>
<evidence type="ECO:0000256" key="4">
    <source>
        <dbReference type="ARBA" id="ARBA00022833"/>
    </source>
</evidence>
<evidence type="ECO:0008006" key="8">
    <source>
        <dbReference type="Google" id="ProtNLM"/>
    </source>
</evidence>
<keyword evidence="3" id="KW-0863">Zinc-finger</keyword>
<evidence type="ECO:0000256" key="5">
    <source>
        <dbReference type="ARBA" id="ARBA00023242"/>
    </source>
</evidence>
<dbReference type="AlphaFoldDB" id="A0A014PHE6"/>
<keyword evidence="2" id="KW-0479">Metal-binding</keyword>
<evidence type="ECO:0000313" key="6">
    <source>
        <dbReference type="EMBL" id="EXU94994.1"/>
    </source>
</evidence>
<dbReference type="InterPro" id="IPR052035">
    <property type="entry name" value="ZnF_BED_domain_contain"/>
</dbReference>
<dbReference type="EMBL" id="JELW01000116">
    <property type="protein sequence ID" value="EXU94994.1"/>
    <property type="molecule type" value="Genomic_DNA"/>
</dbReference>
<keyword evidence="5" id="KW-0539">Nucleus</keyword>
<accession>A0A014PHE6</accession>
<evidence type="ECO:0000256" key="2">
    <source>
        <dbReference type="ARBA" id="ARBA00022723"/>
    </source>
</evidence>
<dbReference type="GO" id="GO:0008270">
    <property type="term" value="F:zinc ion binding"/>
    <property type="evidence" value="ECO:0007669"/>
    <property type="project" value="UniProtKB-KW"/>
</dbReference>
<dbReference type="OrthoDB" id="4958096at2759"/>